<dbReference type="AlphaFoldDB" id="A0A1U7JB44"/>
<sequence>MSSSLAQTAIAFLIDLADQGEIDPWDVKVIDVIDRFLSLLKSQAEALASQGRTPYEANLSESGQGFLYASMLVLLKADTMVRAEAEAEAEANPEEVWEEDIPDLVPLPRNLERHLHRRAVAPIPQRRQVTLHELIQQLETMATVMADHQPRIRARRARPQPQRQAVRAIAQLAHQENLSEIAAALEAFLDQYWDELGEDTLWIDFELLLEHWPQFKPADLEDAHDFETPHAAAIHEKVGVFWGLLFLSAQSKVELGQDQFYGDLRVRNLNRAPLTAAEAELPAFILPD</sequence>
<name>A0A1U7JB44_9CYAN</name>
<keyword evidence="4" id="KW-1185">Reference proteome</keyword>
<gene>
    <name evidence="3" type="ORF">NIES30_02730</name>
</gene>
<dbReference type="Pfam" id="PF02616">
    <property type="entry name" value="SMC_ScpA"/>
    <property type="match status" value="1"/>
</dbReference>
<dbReference type="EMBL" id="MRCG01000001">
    <property type="protein sequence ID" value="OKH51004.1"/>
    <property type="molecule type" value="Genomic_DNA"/>
</dbReference>
<dbReference type="RefSeq" id="WP_073606817.1">
    <property type="nucleotide sequence ID" value="NZ_MRCG01000001.1"/>
</dbReference>
<dbReference type="PANTHER" id="PTHR33969:SF2">
    <property type="entry name" value="SEGREGATION AND CONDENSATION PROTEIN A"/>
    <property type="match status" value="1"/>
</dbReference>
<keyword evidence="1" id="KW-0159">Chromosome partition</keyword>
<dbReference type="GO" id="GO:0007059">
    <property type="term" value="P:chromosome segregation"/>
    <property type="evidence" value="ECO:0007669"/>
    <property type="project" value="UniProtKB-KW"/>
</dbReference>
<evidence type="ECO:0000256" key="1">
    <source>
        <dbReference type="ARBA" id="ARBA00022829"/>
    </source>
</evidence>
<proteinExistence type="predicted"/>
<dbReference type="PANTHER" id="PTHR33969">
    <property type="entry name" value="SEGREGATION AND CONDENSATION PROTEIN A"/>
    <property type="match status" value="1"/>
</dbReference>
<evidence type="ECO:0000313" key="3">
    <source>
        <dbReference type="EMBL" id="OKH51004.1"/>
    </source>
</evidence>
<evidence type="ECO:0000313" key="4">
    <source>
        <dbReference type="Proteomes" id="UP000185557"/>
    </source>
</evidence>
<accession>A0A1U7JB44</accession>
<dbReference type="InterPro" id="IPR003768">
    <property type="entry name" value="ScpA"/>
</dbReference>
<comment type="caution">
    <text evidence="3">The sequence shown here is derived from an EMBL/GenBank/DDBJ whole genome shotgun (WGS) entry which is preliminary data.</text>
</comment>
<reference evidence="3 4" key="1">
    <citation type="submission" date="2016-11" db="EMBL/GenBank/DDBJ databases">
        <title>Draft Genome Sequences of Nine Cyanobacterial Strains from Diverse Habitats.</title>
        <authorList>
            <person name="Zhu T."/>
            <person name="Hou S."/>
            <person name="Lu X."/>
            <person name="Hess W.R."/>
        </authorList>
    </citation>
    <scope>NUCLEOTIDE SEQUENCE [LARGE SCALE GENOMIC DNA]</scope>
    <source>
        <strain evidence="3 4">NIES-30</strain>
    </source>
</reference>
<dbReference type="STRING" id="549789.NIES30_02730"/>
<organism evidence="3 4">
    <name type="scientific">Phormidium tenue NIES-30</name>
    <dbReference type="NCBI Taxonomy" id="549789"/>
    <lineage>
        <taxon>Bacteria</taxon>
        <taxon>Bacillati</taxon>
        <taxon>Cyanobacteriota</taxon>
        <taxon>Cyanophyceae</taxon>
        <taxon>Oscillatoriophycideae</taxon>
        <taxon>Oscillatoriales</taxon>
        <taxon>Oscillatoriaceae</taxon>
        <taxon>Phormidium</taxon>
    </lineage>
</organism>
<dbReference type="Proteomes" id="UP000185557">
    <property type="component" value="Unassembled WGS sequence"/>
</dbReference>
<dbReference type="OrthoDB" id="425117at2"/>
<evidence type="ECO:0000256" key="2">
    <source>
        <dbReference type="ARBA" id="ARBA00044777"/>
    </source>
</evidence>
<protein>
    <recommendedName>
        <fullName evidence="2">Segregation and condensation protein A</fullName>
    </recommendedName>
</protein>